<keyword evidence="3" id="KW-1185">Reference proteome</keyword>
<feature type="region of interest" description="Disordered" evidence="1">
    <location>
        <begin position="68"/>
        <end position="104"/>
    </location>
</feature>
<reference evidence="2 3" key="1">
    <citation type="journal article" date="2023" name="G3 (Bethesda)">
        <title>A chromosome-length genome assembly and annotation of blackberry (Rubus argutus, cv. 'Hillquist').</title>
        <authorList>
            <person name="Bruna T."/>
            <person name="Aryal R."/>
            <person name="Dudchenko O."/>
            <person name="Sargent D.J."/>
            <person name="Mead D."/>
            <person name="Buti M."/>
            <person name="Cavallini A."/>
            <person name="Hytonen T."/>
            <person name="Andres J."/>
            <person name="Pham M."/>
            <person name="Weisz D."/>
            <person name="Mascagni F."/>
            <person name="Usai G."/>
            <person name="Natali L."/>
            <person name="Bassil N."/>
            <person name="Fernandez G.E."/>
            <person name="Lomsadze A."/>
            <person name="Armour M."/>
            <person name="Olukolu B."/>
            <person name="Poorten T."/>
            <person name="Britton C."/>
            <person name="Davik J."/>
            <person name="Ashrafi H."/>
            <person name="Aiden E.L."/>
            <person name="Borodovsky M."/>
            <person name="Worthington M."/>
        </authorList>
    </citation>
    <scope>NUCLEOTIDE SEQUENCE [LARGE SCALE GENOMIC DNA]</scope>
    <source>
        <strain evidence="2">PI 553951</strain>
    </source>
</reference>
<dbReference type="AlphaFoldDB" id="A0AAW1XNF2"/>
<dbReference type="EMBL" id="JBEDUW010000003">
    <property type="protein sequence ID" value="KAK9938258.1"/>
    <property type="molecule type" value="Genomic_DNA"/>
</dbReference>
<protein>
    <submittedName>
        <fullName evidence="2">Uncharacterized protein</fullName>
    </submittedName>
</protein>
<comment type="caution">
    <text evidence="2">The sequence shown here is derived from an EMBL/GenBank/DDBJ whole genome shotgun (WGS) entry which is preliminary data.</text>
</comment>
<name>A0AAW1XNF2_RUBAR</name>
<organism evidence="2 3">
    <name type="scientific">Rubus argutus</name>
    <name type="common">Southern blackberry</name>
    <dbReference type="NCBI Taxonomy" id="59490"/>
    <lineage>
        <taxon>Eukaryota</taxon>
        <taxon>Viridiplantae</taxon>
        <taxon>Streptophyta</taxon>
        <taxon>Embryophyta</taxon>
        <taxon>Tracheophyta</taxon>
        <taxon>Spermatophyta</taxon>
        <taxon>Magnoliopsida</taxon>
        <taxon>eudicotyledons</taxon>
        <taxon>Gunneridae</taxon>
        <taxon>Pentapetalae</taxon>
        <taxon>rosids</taxon>
        <taxon>fabids</taxon>
        <taxon>Rosales</taxon>
        <taxon>Rosaceae</taxon>
        <taxon>Rosoideae</taxon>
        <taxon>Rosoideae incertae sedis</taxon>
        <taxon>Rubus</taxon>
    </lineage>
</organism>
<accession>A0AAW1XNF2</accession>
<proteinExistence type="predicted"/>
<evidence type="ECO:0000313" key="2">
    <source>
        <dbReference type="EMBL" id="KAK9938258.1"/>
    </source>
</evidence>
<evidence type="ECO:0000256" key="1">
    <source>
        <dbReference type="SAM" id="MobiDB-lite"/>
    </source>
</evidence>
<sequence>MMKKNSNDHWDFLEEIEAPMWVDLLLQANINNQDGDDDWFYRSHLLRFLILGEESAALNFNLLGPSSPKLPSSVSRSRGKNYVSKKWREDTSKSSSIGNGRPSCYKPISSCGINEYSEF</sequence>
<evidence type="ECO:0000313" key="3">
    <source>
        <dbReference type="Proteomes" id="UP001457282"/>
    </source>
</evidence>
<gene>
    <name evidence="2" type="ORF">M0R45_015008</name>
</gene>
<dbReference type="Proteomes" id="UP001457282">
    <property type="component" value="Unassembled WGS sequence"/>
</dbReference>